<dbReference type="Gene3D" id="3.30.450.20">
    <property type="entry name" value="PAS domain"/>
    <property type="match status" value="3"/>
</dbReference>
<keyword evidence="3 9" id="KW-0597">Phosphoprotein</keyword>
<dbReference type="PANTHER" id="PTHR43547">
    <property type="entry name" value="TWO-COMPONENT HISTIDINE KINASE"/>
    <property type="match status" value="1"/>
</dbReference>
<dbReference type="InterPro" id="IPR013655">
    <property type="entry name" value="PAS_fold_3"/>
</dbReference>
<comment type="caution">
    <text evidence="14">The sequence shown here is derived from an EMBL/GenBank/DDBJ whole genome shotgun (WGS) entry which is preliminary data.</text>
</comment>
<dbReference type="EMBL" id="JASJOS010000009">
    <property type="protein sequence ID" value="MDJ1482994.1"/>
    <property type="molecule type" value="Genomic_DNA"/>
</dbReference>
<dbReference type="Gene3D" id="3.30.450.40">
    <property type="match status" value="1"/>
</dbReference>
<dbReference type="FunFam" id="3.30.450.20:FF:000099">
    <property type="entry name" value="Sensory box sensor histidine kinase"/>
    <property type="match status" value="1"/>
</dbReference>
<dbReference type="Pfam" id="PF00072">
    <property type="entry name" value="Response_reg"/>
    <property type="match status" value="1"/>
</dbReference>
<dbReference type="SMART" id="SM00387">
    <property type="entry name" value="HATPase_c"/>
    <property type="match status" value="2"/>
</dbReference>
<dbReference type="SUPFAM" id="SSF52172">
    <property type="entry name" value="CheY-like"/>
    <property type="match status" value="1"/>
</dbReference>
<evidence type="ECO:0000313" key="15">
    <source>
        <dbReference type="Proteomes" id="UP001241110"/>
    </source>
</evidence>
<feature type="domain" description="PAS" evidence="12">
    <location>
        <begin position="892"/>
        <end position="962"/>
    </location>
</feature>
<dbReference type="SUPFAM" id="SSF55785">
    <property type="entry name" value="PYP-like sensor domain (PAS domain)"/>
    <property type="match status" value="2"/>
</dbReference>
<dbReference type="PROSITE" id="PS50109">
    <property type="entry name" value="HIS_KIN"/>
    <property type="match status" value="2"/>
</dbReference>
<proteinExistence type="predicted"/>
<evidence type="ECO:0000256" key="2">
    <source>
        <dbReference type="ARBA" id="ARBA00012438"/>
    </source>
</evidence>
<dbReference type="EC" id="2.7.13.3" evidence="2"/>
<protein>
    <recommendedName>
        <fullName evidence="2">histidine kinase</fullName>
        <ecNumber evidence="2">2.7.13.3</ecNumber>
    </recommendedName>
</protein>
<dbReference type="InterPro" id="IPR013656">
    <property type="entry name" value="PAS_4"/>
</dbReference>
<dbReference type="InterPro" id="IPR003661">
    <property type="entry name" value="HisK_dim/P_dom"/>
</dbReference>
<dbReference type="PROSITE" id="PS50113">
    <property type="entry name" value="PAC"/>
    <property type="match status" value="2"/>
</dbReference>
<evidence type="ECO:0000259" key="10">
    <source>
        <dbReference type="PROSITE" id="PS50109"/>
    </source>
</evidence>
<evidence type="ECO:0000259" key="11">
    <source>
        <dbReference type="PROSITE" id="PS50110"/>
    </source>
</evidence>
<gene>
    <name evidence="14" type="ORF">QNI16_21000</name>
</gene>
<dbReference type="InterPro" id="IPR001610">
    <property type="entry name" value="PAC"/>
</dbReference>
<keyword evidence="6" id="KW-0418">Kinase</keyword>
<feature type="domain" description="PAC" evidence="13">
    <location>
        <begin position="965"/>
        <end position="1017"/>
    </location>
</feature>
<dbReference type="CDD" id="cd00082">
    <property type="entry name" value="HisKA"/>
    <property type="match status" value="2"/>
</dbReference>
<feature type="domain" description="Response regulatory" evidence="11">
    <location>
        <begin position="639"/>
        <end position="754"/>
    </location>
</feature>
<dbReference type="GO" id="GO:0000155">
    <property type="term" value="F:phosphorelay sensor kinase activity"/>
    <property type="evidence" value="ECO:0007669"/>
    <property type="project" value="InterPro"/>
</dbReference>
<evidence type="ECO:0000259" key="13">
    <source>
        <dbReference type="PROSITE" id="PS50113"/>
    </source>
</evidence>
<dbReference type="SMART" id="SM00448">
    <property type="entry name" value="REC"/>
    <property type="match status" value="1"/>
</dbReference>
<dbReference type="InterPro" id="IPR001789">
    <property type="entry name" value="Sig_transdc_resp-reg_receiver"/>
</dbReference>
<dbReference type="Pfam" id="PF08448">
    <property type="entry name" value="PAS_4"/>
    <property type="match status" value="1"/>
</dbReference>
<name>A0AAE3QUF8_9BACT</name>
<dbReference type="PROSITE" id="PS50110">
    <property type="entry name" value="RESPONSE_REGULATORY"/>
    <property type="match status" value="1"/>
</dbReference>
<evidence type="ECO:0000256" key="6">
    <source>
        <dbReference type="ARBA" id="ARBA00022777"/>
    </source>
</evidence>
<dbReference type="Gene3D" id="3.40.50.2300">
    <property type="match status" value="1"/>
</dbReference>
<keyword evidence="5" id="KW-0547">Nucleotide-binding</keyword>
<dbReference type="Pfam" id="PF00512">
    <property type="entry name" value="HisKA"/>
    <property type="match status" value="2"/>
</dbReference>
<dbReference type="Pfam" id="PF02518">
    <property type="entry name" value="HATPase_c"/>
    <property type="match status" value="2"/>
</dbReference>
<evidence type="ECO:0000256" key="8">
    <source>
        <dbReference type="ARBA" id="ARBA00023012"/>
    </source>
</evidence>
<reference evidence="14" key="1">
    <citation type="submission" date="2023-05" db="EMBL/GenBank/DDBJ databases">
        <authorList>
            <person name="Zhang X."/>
        </authorList>
    </citation>
    <scope>NUCLEOTIDE SEQUENCE</scope>
    <source>
        <strain evidence="14">YF14B1</strain>
    </source>
</reference>
<dbReference type="SMART" id="SM00086">
    <property type="entry name" value="PAC"/>
    <property type="match status" value="3"/>
</dbReference>
<evidence type="ECO:0000256" key="4">
    <source>
        <dbReference type="ARBA" id="ARBA00022679"/>
    </source>
</evidence>
<dbReference type="PRINTS" id="PR00344">
    <property type="entry name" value="BCTRLSENSOR"/>
</dbReference>
<dbReference type="SMART" id="SM00091">
    <property type="entry name" value="PAS"/>
    <property type="match status" value="1"/>
</dbReference>
<evidence type="ECO:0000256" key="9">
    <source>
        <dbReference type="PROSITE-ProRule" id="PRU00169"/>
    </source>
</evidence>
<dbReference type="InterPro" id="IPR036097">
    <property type="entry name" value="HisK_dim/P_sf"/>
</dbReference>
<feature type="domain" description="Histidine kinase" evidence="10">
    <location>
        <begin position="359"/>
        <end position="575"/>
    </location>
</feature>
<dbReference type="InterPro" id="IPR035965">
    <property type="entry name" value="PAS-like_dom_sf"/>
</dbReference>
<keyword evidence="7 14" id="KW-0067">ATP-binding</keyword>
<dbReference type="RefSeq" id="WP_313982450.1">
    <property type="nucleotide sequence ID" value="NZ_JASJOS010000009.1"/>
</dbReference>
<dbReference type="InterPro" id="IPR011006">
    <property type="entry name" value="CheY-like_superfamily"/>
</dbReference>
<dbReference type="FunFam" id="1.10.287.130:FF:000045">
    <property type="entry name" value="Two-component system sensor histidine kinase/response regulator"/>
    <property type="match status" value="1"/>
</dbReference>
<dbReference type="InterPro" id="IPR005467">
    <property type="entry name" value="His_kinase_dom"/>
</dbReference>
<dbReference type="GO" id="GO:0005524">
    <property type="term" value="F:ATP binding"/>
    <property type="evidence" value="ECO:0007669"/>
    <property type="project" value="UniProtKB-KW"/>
</dbReference>
<dbReference type="FunFam" id="3.30.565.10:FF:000037">
    <property type="entry name" value="Hybrid sensor histidine kinase/response regulator"/>
    <property type="match status" value="1"/>
</dbReference>
<comment type="catalytic activity">
    <reaction evidence="1">
        <text>ATP + protein L-histidine = ADP + protein N-phospho-L-histidine.</text>
        <dbReference type="EC" id="2.7.13.3"/>
    </reaction>
</comment>
<dbReference type="InterPro" id="IPR003594">
    <property type="entry name" value="HATPase_dom"/>
</dbReference>
<dbReference type="InterPro" id="IPR004358">
    <property type="entry name" value="Sig_transdc_His_kin-like_C"/>
</dbReference>
<dbReference type="Proteomes" id="UP001241110">
    <property type="component" value="Unassembled WGS sequence"/>
</dbReference>
<dbReference type="PROSITE" id="PS50112">
    <property type="entry name" value="PAS"/>
    <property type="match status" value="1"/>
</dbReference>
<dbReference type="PANTHER" id="PTHR43547:SF2">
    <property type="entry name" value="HYBRID SIGNAL TRANSDUCTION HISTIDINE KINASE C"/>
    <property type="match status" value="1"/>
</dbReference>
<feature type="modified residue" description="4-aspartylphosphate" evidence="9">
    <location>
        <position position="687"/>
    </location>
</feature>
<feature type="domain" description="Histidine kinase" evidence="10">
    <location>
        <begin position="1046"/>
        <end position="1264"/>
    </location>
</feature>
<dbReference type="Gene3D" id="3.30.565.10">
    <property type="entry name" value="Histidine kinase-like ATPase, C-terminal domain"/>
    <property type="match status" value="2"/>
</dbReference>
<evidence type="ECO:0000256" key="5">
    <source>
        <dbReference type="ARBA" id="ARBA00022741"/>
    </source>
</evidence>
<dbReference type="InterPro" id="IPR000700">
    <property type="entry name" value="PAS-assoc_C"/>
</dbReference>
<evidence type="ECO:0000256" key="3">
    <source>
        <dbReference type="ARBA" id="ARBA00022553"/>
    </source>
</evidence>
<accession>A0AAE3QUF8</accession>
<dbReference type="NCBIfam" id="TIGR00229">
    <property type="entry name" value="sensory_box"/>
    <property type="match status" value="1"/>
</dbReference>
<dbReference type="Gene3D" id="1.10.287.130">
    <property type="match status" value="2"/>
</dbReference>
<sequence>MDTPLPSNTLTNTPEFLSGGGELGQLIRTYDWSKTSLGPVDTWPQSLRTCIRIMLTSRQPIWIGWGKELIKFYNDPYKAIVGGKHPWALGSPASVVWKDIWRDIEPMLKQVMEKDEGTYVESQLLIMVRNGYPEETYYTFSYTPIPGDDGGTAGMICANTDDTDRIISERQLKTLTQLSSGLTDAKSNTEVIAETISTLSENKHDFPFAVFYLLTDNKATFALSTNLGEAIHDIPKEINLSLSSPISDLFQEASSSRKLQILEQLQDTIGIMPTGAWEISSDKAIILPIVQPGAKDPYGFLVIGCNPYRLLDEKYSGFFSLVTDQIATSFSNVHMLEEERKRAEALAEIDRAKTTFFSNISHEFRTPLTLLLGPIEDALNDEQTNARNKSRMEVAYRNVLRMQKLVNTLLEFSRIEAGRVEGKFTKVDLVALTTDLASTFRSAIEKAGMELKITHNSITDEVYVDIDMWEKIILNLVSNAFKYSHKGTISLHTAQSGNTIHVTVTDTGIGIPEEELEKIFSRFHRIENIEGRSQEGTGIGLAMVQELVKIHKGSISVKSTLGAGSAFTIVFPTGKDHLPEDKITQSVTYELASLQTEAFVQEALKWLPQSESSSEQITNQSTWHTESESAHTSETYKNRILLADDNADMRDYVQRLLSDQFTVITATNGEDAFDKMLQFRPELLISDIMMPKMDGFELLKHIRSHPDIKNTPVIFLSARAGEEAKVEGLNAGADDYLVKPFSAKELLVRVSNHIRINQIRRATEQQFYLLFRQTPAIINVLKGPEHRYEFFHPKNKELFGDKDFTGLTIKEALPDLEQEVFDLLDEVYRTGKTVNQQETPLTILNEQGESSKKYLNVVYQPWYDLKGEIQGILNFAMDITETVQNRKKIEESEQSLNELANAMPQLVWVSTPEGEIQYFNNRISEFAGAHRLENGNWLWQDLIHPDDQPETNRLWQEAVTHQTTFQYEHRFQMHNGSYRWHLSRGIPQKDEQGTITKWFGTTTDIHVAREYATILETEVKKRTLELQELNLSLRKSNEDLQQFAHVASHDLKEPVRKIKTFSGRLQDEYSDSLPEQGKIFLEKIRNATNRMTSMVDGVLAYSKLNASEQHSEPIDLNEVCRHIKTDLELLIQQKNAIITWQSLPVIEGAAVLIYQLFYNLINNALKFSSPDRQPVISISSLIEKDNSIDFANIQILDNGIGFNQENAEDIFNTFTRLHSKDMYEGTGLGLALCKKIVERHHGHIHASSDNKTGATFIVCLPLKQNEESI</sequence>
<dbReference type="Pfam" id="PF08447">
    <property type="entry name" value="PAS_3"/>
    <property type="match status" value="1"/>
</dbReference>
<dbReference type="InterPro" id="IPR036890">
    <property type="entry name" value="HATPase_C_sf"/>
</dbReference>
<dbReference type="CDD" id="cd17574">
    <property type="entry name" value="REC_OmpR"/>
    <property type="match status" value="1"/>
</dbReference>
<evidence type="ECO:0000259" key="12">
    <source>
        <dbReference type="PROSITE" id="PS50112"/>
    </source>
</evidence>
<dbReference type="AlphaFoldDB" id="A0AAE3QUF8"/>
<evidence type="ECO:0000256" key="1">
    <source>
        <dbReference type="ARBA" id="ARBA00000085"/>
    </source>
</evidence>
<keyword evidence="8" id="KW-0902">Two-component regulatory system</keyword>
<dbReference type="SUPFAM" id="SSF47384">
    <property type="entry name" value="Homodimeric domain of signal transducing histidine kinase"/>
    <property type="match status" value="2"/>
</dbReference>
<organism evidence="14 15">
    <name type="scientific">Xanthocytophaga flava</name>
    <dbReference type="NCBI Taxonomy" id="3048013"/>
    <lineage>
        <taxon>Bacteria</taxon>
        <taxon>Pseudomonadati</taxon>
        <taxon>Bacteroidota</taxon>
        <taxon>Cytophagia</taxon>
        <taxon>Cytophagales</taxon>
        <taxon>Rhodocytophagaceae</taxon>
        <taxon>Xanthocytophaga</taxon>
    </lineage>
</organism>
<evidence type="ECO:0000256" key="7">
    <source>
        <dbReference type="ARBA" id="ARBA00022840"/>
    </source>
</evidence>
<dbReference type="CDD" id="cd00130">
    <property type="entry name" value="PAS"/>
    <property type="match status" value="1"/>
</dbReference>
<evidence type="ECO:0000313" key="14">
    <source>
        <dbReference type="EMBL" id="MDJ1482994.1"/>
    </source>
</evidence>
<dbReference type="InterPro" id="IPR000014">
    <property type="entry name" value="PAS"/>
</dbReference>
<keyword evidence="4" id="KW-0808">Transferase</keyword>
<dbReference type="SUPFAM" id="SSF55874">
    <property type="entry name" value="ATPase domain of HSP90 chaperone/DNA topoisomerase II/histidine kinase"/>
    <property type="match status" value="2"/>
</dbReference>
<feature type="domain" description="PAC" evidence="13">
    <location>
        <begin position="837"/>
        <end position="891"/>
    </location>
</feature>
<dbReference type="InterPro" id="IPR029016">
    <property type="entry name" value="GAF-like_dom_sf"/>
</dbReference>
<dbReference type="SMART" id="SM00388">
    <property type="entry name" value="HisKA"/>
    <property type="match status" value="2"/>
</dbReference>